<dbReference type="Proteomes" id="UP000663848">
    <property type="component" value="Unassembled WGS sequence"/>
</dbReference>
<evidence type="ECO:0000313" key="2">
    <source>
        <dbReference type="EMBL" id="CAF3396137.1"/>
    </source>
</evidence>
<dbReference type="Proteomes" id="UP000663872">
    <property type="component" value="Unassembled WGS sequence"/>
</dbReference>
<dbReference type="Proteomes" id="UP000663873">
    <property type="component" value="Unassembled WGS sequence"/>
</dbReference>
<evidence type="ECO:0000313" key="4">
    <source>
        <dbReference type="EMBL" id="CAF4418268.1"/>
    </source>
</evidence>
<keyword evidence="8" id="KW-1185">Reference proteome</keyword>
<dbReference type="OrthoDB" id="10029143at2759"/>
<evidence type="ECO:0000313" key="7">
    <source>
        <dbReference type="Proteomes" id="UP000663833"/>
    </source>
</evidence>
<dbReference type="EMBL" id="CAJOBO010001908">
    <property type="protein sequence ID" value="CAF4418268.1"/>
    <property type="molecule type" value="Genomic_DNA"/>
</dbReference>
<comment type="caution">
    <text evidence="2">The sequence shown here is derived from an EMBL/GenBank/DDBJ whole genome shotgun (WGS) entry which is preliminary data.</text>
</comment>
<evidence type="ECO:0000313" key="3">
    <source>
        <dbReference type="EMBL" id="CAF3435936.1"/>
    </source>
</evidence>
<dbReference type="Proteomes" id="UP000663825">
    <property type="component" value="Unassembled WGS sequence"/>
</dbReference>
<dbReference type="EMBL" id="CAJOBP010029479">
    <property type="protein sequence ID" value="CAF4646994.1"/>
    <property type="molecule type" value="Genomic_DNA"/>
</dbReference>
<proteinExistence type="predicted"/>
<evidence type="ECO:0000313" key="8">
    <source>
        <dbReference type="Proteomes" id="UP000663873"/>
    </source>
</evidence>
<dbReference type="Proteomes" id="UP000663833">
    <property type="component" value="Unassembled WGS sequence"/>
</dbReference>
<reference evidence="2" key="1">
    <citation type="submission" date="2021-02" db="EMBL/GenBank/DDBJ databases">
        <authorList>
            <person name="Nowell W R."/>
        </authorList>
    </citation>
    <scope>NUCLEOTIDE SEQUENCE</scope>
</reference>
<evidence type="ECO:0000313" key="1">
    <source>
        <dbReference type="EMBL" id="CAF3335519.1"/>
    </source>
</evidence>
<name>A0A817ZW01_9BILA</name>
<protein>
    <submittedName>
        <fullName evidence="2">Uncharacterized protein</fullName>
    </submittedName>
</protein>
<gene>
    <name evidence="1" type="ORF">GRG538_LOCUS4118</name>
    <name evidence="4" type="ORF">HFQ381_LOCUS21369</name>
    <name evidence="2" type="ORF">LUA448_LOCUS17127</name>
    <name evidence="5" type="ORF">QYT958_LOCUS13268</name>
    <name evidence="3" type="ORF">TIS948_LOCUS30757</name>
    <name evidence="6" type="ORF">UJA718_LOCUS33481</name>
</gene>
<accession>A0A817ZW01</accession>
<dbReference type="Proteomes" id="UP000663851">
    <property type="component" value="Unassembled WGS sequence"/>
</dbReference>
<evidence type="ECO:0000313" key="6">
    <source>
        <dbReference type="EMBL" id="CAF4646994.1"/>
    </source>
</evidence>
<dbReference type="AlphaFoldDB" id="A0A817ZW01"/>
<dbReference type="EMBL" id="CAJNYT010000156">
    <property type="protein sequence ID" value="CAF3335519.1"/>
    <property type="molecule type" value="Genomic_DNA"/>
</dbReference>
<sequence length="201" mass="22933">MQHFLLVWLDANADKDADDFQHSLAQLQATIYTLEYGSDPDQCVDYLTTIEDEKIFLIVSRGFGENIVLLIHDMPQLDTIFGFNSNAEQQTEWPKVKSFHHSIHPICTSLKKLTREHDHSAIPMRFVSKEILTSSGDKNLDQLEPSYTYSMLFKEILLEIEEDDTESGQFPVWNAQQGFAFTQYGGNDENGLLYSQSTSTA</sequence>
<dbReference type="EMBL" id="CAJNYD010002153">
    <property type="protein sequence ID" value="CAF3396137.1"/>
    <property type="molecule type" value="Genomic_DNA"/>
</dbReference>
<organism evidence="2 7">
    <name type="scientific">Rotaria socialis</name>
    <dbReference type="NCBI Taxonomy" id="392032"/>
    <lineage>
        <taxon>Eukaryota</taxon>
        <taxon>Metazoa</taxon>
        <taxon>Spiralia</taxon>
        <taxon>Gnathifera</taxon>
        <taxon>Rotifera</taxon>
        <taxon>Eurotatoria</taxon>
        <taxon>Bdelloidea</taxon>
        <taxon>Philodinida</taxon>
        <taxon>Philodinidae</taxon>
        <taxon>Rotaria</taxon>
    </lineage>
</organism>
<evidence type="ECO:0000313" key="5">
    <source>
        <dbReference type="EMBL" id="CAF4627653.1"/>
    </source>
</evidence>
<dbReference type="EMBL" id="CAJNXB010005664">
    <property type="protein sequence ID" value="CAF3435936.1"/>
    <property type="molecule type" value="Genomic_DNA"/>
</dbReference>
<dbReference type="EMBL" id="CAJOBR010001682">
    <property type="protein sequence ID" value="CAF4627653.1"/>
    <property type="molecule type" value="Genomic_DNA"/>
</dbReference>